<keyword evidence="1" id="KW-0378">Hydrolase</keyword>
<reference evidence="1 2" key="1">
    <citation type="submission" date="2016-10" db="EMBL/GenBank/DDBJ databases">
        <authorList>
            <person name="de Groot N.N."/>
        </authorList>
    </citation>
    <scope>NUCLEOTIDE SEQUENCE [LARGE SCALE GENOMIC DNA]</scope>
    <source>
        <strain evidence="1 2">CGMCC 1.5012</strain>
    </source>
</reference>
<dbReference type="Pfam" id="PF14196">
    <property type="entry name" value="ATC_hydrolase"/>
    <property type="match status" value="1"/>
</dbReference>
<keyword evidence="2" id="KW-1185">Reference proteome</keyword>
<organism evidence="1 2">
    <name type="scientific">Acetanaerobacterium elongatum</name>
    <dbReference type="NCBI Taxonomy" id="258515"/>
    <lineage>
        <taxon>Bacteria</taxon>
        <taxon>Bacillati</taxon>
        <taxon>Bacillota</taxon>
        <taxon>Clostridia</taxon>
        <taxon>Eubacteriales</taxon>
        <taxon>Oscillospiraceae</taxon>
        <taxon>Acetanaerobacterium</taxon>
    </lineage>
</organism>
<dbReference type="RefSeq" id="WP_092637578.1">
    <property type="nucleotide sequence ID" value="NZ_FNID01000002.1"/>
</dbReference>
<sequence>MPQSKNDNPFRKTILPNLRQALITAFSNKTGNVIYHESVRLYQEELAGMNDRNSKVIHNHLSNNILPAYAAYKILLQAGIEQSKALEFIRQEVFKSMVSPAAKMRRLGTLPFIYGLFKTLMKPVVGYGYPKEGWDIEWKEYSKTRLAFNMKSCLYCEELKKRGVPELCPIFCETDELTYNPLAPRVVFERGGTLAKGCAVCDFSYKKGHK</sequence>
<evidence type="ECO:0000313" key="2">
    <source>
        <dbReference type="Proteomes" id="UP000199182"/>
    </source>
</evidence>
<dbReference type="AlphaFoldDB" id="A0A1G9UP96"/>
<dbReference type="EMBL" id="FNID01000002">
    <property type="protein sequence ID" value="SDM61664.1"/>
    <property type="molecule type" value="Genomic_DNA"/>
</dbReference>
<name>A0A1G9UP96_9FIRM</name>
<dbReference type="InterPro" id="IPR026002">
    <property type="entry name" value="ATC_hydrolase-like"/>
</dbReference>
<dbReference type="STRING" id="258515.SAMN05192585_10276"/>
<accession>A0A1G9UP96</accession>
<proteinExistence type="predicted"/>
<dbReference type="GO" id="GO:0016787">
    <property type="term" value="F:hydrolase activity"/>
    <property type="evidence" value="ECO:0007669"/>
    <property type="project" value="UniProtKB-KW"/>
</dbReference>
<evidence type="ECO:0000313" key="1">
    <source>
        <dbReference type="EMBL" id="SDM61664.1"/>
    </source>
</evidence>
<protein>
    <submittedName>
        <fullName evidence="1">L-2-amino-thiazoline-4-carboxylic acid hydrolase</fullName>
    </submittedName>
</protein>
<dbReference type="Proteomes" id="UP000199182">
    <property type="component" value="Unassembled WGS sequence"/>
</dbReference>
<gene>
    <name evidence="1" type="ORF">SAMN05192585_10276</name>
</gene>
<dbReference type="OrthoDB" id="1899188at2"/>